<protein>
    <submittedName>
        <fullName evidence="3">Glutathione-s-transferase</fullName>
    </submittedName>
</protein>
<dbReference type="InterPro" id="IPR050213">
    <property type="entry name" value="GST_superfamily"/>
</dbReference>
<dbReference type="InterPro" id="IPR036282">
    <property type="entry name" value="Glutathione-S-Trfase_C_sf"/>
</dbReference>
<dbReference type="PROSITE" id="PS50405">
    <property type="entry name" value="GST_CTER"/>
    <property type="match status" value="1"/>
</dbReference>
<dbReference type="AlphaFoldDB" id="A0AAV4BS05"/>
<keyword evidence="4" id="KW-1185">Reference proteome</keyword>
<reference evidence="3 4" key="1">
    <citation type="journal article" date="2021" name="Elife">
        <title>Chloroplast acquisition without the gene transfer in kleptoplastic sea slugs, Plakobranchus ocellatus.</title>
        <authorList>
            <person name="Maeda T."/>
            <person name="Takahashi S."/>
            <person name="Yoshida T."/>
            <person name="Shimamura S."/>
            <person name="Takaki Y."/>
            <person name="Nagai Y."/>
            <person name="Toyoda A."/>
            <person name="Suzuki Y."/>
            <person name="Arimoto A."/>
            <person name="Ishii H."/>
            <person name="Satoh N."/>
            <person name="Nishiyama T."/>
            <person name="Hasebe M."/>
            <person name="Maruyama T."/>
            <person name="Minagawa J."/>
            <person name="Obokata J."/>
            <person name="Shigenobu S."/>
        </authorList>
    </citation>
    <scope>NUCLEOTIDE SEQUENCE [LARGE SCALE GENOMIC DNA]</scope>
</reference>
<accession>A0AAV4BS05</accession>
<evidence type="ECO:0000313" key="4">
    <source>
        <dbReference type="Proteomes" id="UP000735302"/>
    </source>
</evidence>
<dbReference type="InterPro" id="IPR004046">
    <property type="entry name" value="GST_C"/>
</dbReference>
<dbReference type="Gene3D" id="1.20.1050.10">
    <property type="match status" value="1"/>
</dbReference>
<gene>
    <name evidence="3" type="ORF">PoB_004834600</name>
</gene>
<dbReference type="Proteomes" id="UP000735302">
    <property type="component" value="Unassembled WGS sequence"/>
</dbReference>
<dbReference type="EMBL" id="BLXT01005284">
    <property type="protein sequence ID" value="GFO21841.1"/>
    <property type="molecule type" value="Genomic_DNA"/>
</dbReference>
<dbReference type="PANTHER" id="PTHR11571:SF150">
    <property type="entry name" value="GLUTATHIONE S-TRANSFERASE"/>
    <property type="match status" value="1"/>
</dbReference>
<proteinExistence type="predicted"/>
<name>A0AAV4BS05_9GAST</name>
<feature type="domain" description="GST C-terminal" evidence="2">
    <location>
        <begin position="66"/>
        <end position="190"/>
    </location>
</feature>
<evidence type="ECO:0000313" key="3">
    <source>
        <dbReference type="EMBL" id="GFO21841.1"/>
    </source>
</evidence>
<feature type="region of interest" description="Disordered" evidence="1">
    <location>
        <begin position="1"/>
        <end position="20"/>
    </location>
</feature>
<dbReference type="CDD" id="cd03192">
    <property type="entry name" value="GST_C_Sigma_like"/>
    <property type="match status" value="1"/>
</dbReference>
<dbReference type="Pfam" id="PF14497">
    <property type="entry name" value="GST_C_3"/>
    <property type="match status" value="1"/>
</dbReference>
<dbReference type="InterPro" id="IPR010987">
    <property type="entry name" value="Glutathione-S-Trfase_C-like"/>
</dbReference>
<dbReference type="PANTHER" id="PTHR11571">
    <property type="entry name" value="GLUTATHIONE S-TRANSFERASE"/>
    <property type="match status" value="1"/>
</dbReference>
<evidence type="ECO:0000256" key="1">
    <source>
        <dbReference type="SAM" id="MobiDB-lite"/>
    </source>
</evidence>
<dbReference type="SUPFAM" id="SSF47616">
    <property type="entry name" value="GST C-terminal domain-like"/>
    <property type="match status" value="1"/>
</dbReference>
<dbReference type="GO" id="GO:0006749">
    <property type="term" value="P:glutathione metabolic process"/>
    <property type="evidence" value="ECO:0007669"/>
    <property type="project" value="TreeGrafter"/>
</dbReference>
<comment type="caution">
    <text evidence="3">The sequence shown here is derived from an EMBL/GenBank/DDBJ whole genome shotgun (WGS) entry which is preliminary data.</text>
</comment>
<sequence length="198" mass="22492">MSGGKLSPMSVPDTVPDDDDDDIDRTRRCFDLHQEENIFCIDYLFHLLFPFCLVLYPASPSLYGSTNLECLMIDQIVQLKEDILTVEIDTVLGSDQSKMAAAKKLVSEVYPRTMNIFNKFIQENPASSGFVIGEKMTLADLAIFEGSQSCYNSDPDFLKGYQNIMALREKVAAQDGVRQYLDKREKFTPIHMFLYSDL</sequence>
<dbReference type="GO" id="GO:0004364">
    <property type="term" value="F:glutathione transferase activity"/>
    <property type="evidence" value="ECO:0007669"/>
    <property type="project" value="TreeGrafter"/>
</dbReference>
<organism evidence="3 4">
    <name type="scientific">Plakobranchus ocellatus</name>
    <dbReference type="NCBI Taxonomy" id="259542"/>
    <lineage>
        <taxon>Eukaryota</taxon>
        <taxon>Metazoa</taxon>
        <taxon>Spiralia</taxon>
        <taxon>Lophotrochozoa</taxon>
        <taxon>Mollusca</taxon>
        <taxon>Gastropoda</taxon>
        <taxon>Heterobranchia</taxon>
        <taxon>Euthyneura</taxon>
        <taxon>Panpulmonata</taxon>
        <taxon>Sacoglossa</taxon>
        <taxon>Placobranchoidea</taxon>
        <taxon>Plakobranchidae</taxon>
        <taxon>Plakobranchus</taxon>
    </lineage>
</organism>
<evidence type="ECO:0000259" key="2">
    <source>
        <dbReference type="PROSITE" id="PS50405"/>
    </source>
</evidence>